<dbReference type="Gene3D" id="3.30.2070.10">
    <property type="entry name" value="Formate dehydrogenase/DMSO reductase"/>
    <property type="match status" value="1"/>
</dbReference>
<dbReference type="InterPro" id="IPR009010">
    <property type="entry name" value="Asp_de-COase-like_dom_sf"/>
</dbReference>
<comment type="caution">
    <text evidence="5">The sequence shown here is derived from an EMBL/GenBank/DDBJ whole genome shotgun (WGS) entry which is preliminary data.</text>
</comment>
<organism evidence="5 6">
    <name type="scientific">Arcobacter arenosus</name>
    <dbReference type="NCBI Taxonomy" id="2576037"/>
    <lineage>
        <taxon>Bacteria</taxon>
        <taxon>Pseudomonadati</taxon>
        <taxon>Campylobacterota</taxon>
        <taxon>Epsilonproteobacteria</taxon>
        <taxon>Campylobacterales</taxon>
        <taxon>Arcobacteraceae</taxon>
        <taxon>Arcobacter</taxon>
    </lineage>
</organism>
<dbReference type="Gene3D" id="3.40.228.10">
    <property type="entry name" value="Dimethylsulfoxide Reductase, domain 2"/>
    <property type="match status" value="1"/>
</dbReference>
<dbReference type="AlphaFoldDB" id="A0A5R8XZ26"/>
<evidence type="ECO:0000256" key="2">
    <source>
        <dbReference type="ARBA" id="ARBA00023004"/>
    </source>
</evidence>
<feature type="domain" description="Molybdopterin oxidoreductase" evidence="4">
    <location>
        <begin position="67"/>
        <end position="400"/>
    </location>
</feature>
<dbReference type="PANTHER" id="PTHR43742">
    <property type="entry name" value="TRIMETHYLAMINE-N-OXIDE REDUCTASE"/>
    <property type="match status" value="1"/>
</dbReference>
<dbReference type="GO" id="GO:0046872">
    <property type="term" value="F:metal ion binding"/>
    <property type="evidence" value="ECO:0007669"/>
    <property type="project" value="UniProtKB-KW"/>
</dbReference>
<dbReference type="SUPFAM" id="SSF50692">
    <property type="entry name" value="ADC-like"/>
    <property type="match status" value="1"/>
</dbReference>
<dbReference type="PANTHER" id="PTHR43742:SF6">
    <property type="entry name" value="OXIDOREDUCTASE YYAE-RELATED"/>
    <property type="match status" value="1"/>
</dbReference>
<dbReference type="OrthoDB" id="9810782at2"/>
<dbReference type="EMBL" id="VANU01000005">
    <property type="protein sequence ID" value="TLP36983.1"/>
    <property type="molecule type" value="Genomic_DNA"/>
</dbReference>
<evidence type="ECO:0000256" key="1">
    <source>
        <dbReference type="ARBA" id="ARBA00022723"/>
    </source>
</evidence>
<dbReference type="RefSeq" id="WP_138153237.1">
    <property type="nucleotide sequence ID" value="NZ_VANU01000005.1"/>
</dbReference>
<evidence type="ECO:0000259" key="4">
    <source>
        <dbReference type="Pfam" id="PF00384"/>
    </source>
</evidence>
<keyword evidence="1" id="KW-0479">Metal-binding</keyword>
<protein>
    <recommendedName>
        <fullName evidence="4">Molybdopterin oxidoreductase domain-containing protein</fullName>
    </recommendedName>
</protein>
<reference evidence="5 6" key="1">
    <citation type="submission" date="2019-05" db="EMBL/GenBank/DDBJ databases">
        <title>Arcobacter sp. nov., isolated from sea sediment.</title>
        <authorList>
            <person name="Kim W."/>
        </authorList>
    </citation>
    <scope>NUCLEOTIDE SEQUENCE [LARGE SCALE GENOMIC DNA]</scope>
    <source>
        <strain evidence="5 6">CAU 1517</strain>
    </source>
</reference>
<dbReference type="GO" id="GO:0016491">
    <property type="term" value="F:oxidoreductase activity"/>
    <property type="evidence" value="ECO:0007669"/>
    <property type="project" value="InterPro"/>
</dbReference>
<name>A0A5R8XZ26_9BACT</name>
<dbReference type="Gene3D" id="3.40.50.740">
    <property type="match status" value="1"/>
</dbReference>
<sequence>MNLNNLNTIACPLDCFDTCEAILDGENIKANKEHPITKSKLCVNFANLLKEDFLENAFINKQKINLDESLDFLIKKLEETEPKKVLYYKGAGNLGVMQSSPKSFFAKYGATLTKGSLCDGAGDEGISLGRGFNINPPIENLIDSDIIIVWGRNLTVTSPHMYNLIKDKTFITIDPVKTKIAKKSEIHFQINPKTDHELALLFTRFAYMEDLEDEEFIQNNSSGAEDFFELAKERPIVSYEATTGISLSDVSKMFELIKGKSVSILLGIGPQKYYEGANIFRAIDSFAAFIGLHNKDKGGVWYLSDSNFGYEKKFQSQTLNKVDLPEVDFSKYDLVFIQGANPVVSAPNTKRVIEGLKNSFVIFFGTTFNDTCEYADVIIPSSNFKTKKDVRLSYGHEFKAISNNIENKNTNTISEYELTKYLFEQFDFEDLISEDEAVNYYKNLNPKRDFHIENFNFLEDLEVDNLYEDKDENQFYLLFGKRKENLNSQFESDNYLYLNSKCGFDEGDEVKASTSFGEANFIVKLDDDIKENCIVLYAGNKKANYLTNYKSDELSSSAVYQEALVRLELL</sequence>
<gene>
    <name evidence="5" type="ORF">FDK22_12115</name>
</gene>
<dbReference type="InterPro" id="IPR050612">
    <property type="entry name" value="Prok_Mopterin_Oxidored"/>
</dbReference>
<keyword evidence="2" id="KW-0408">Iron</keyword>
<dbReference type="SUPFAM" id="SSF53706">
    <property type="entry name" value="Formate dehydrogenase/DMSO reductase, domains 1-3"/>
    <property type="match status" value="1"/>
</dbReference>
<evidence type="ECO:0000256" key="3">
    <source>
        <dbReference type="ARBA" id="ARBA00023014"/>
    </source>
</evidence>
<proteinExistence type="predicted"/>
<dbReference type="Proteomes" id="UP000308901">
    <property type="component" value="Unassembled WGS sequence"/>
</dbReference>
<evidence type="ECO:0000313" key="6">
    <source>
        <dbReference type="Proteomes" id="UP000308901"/>
    </source>
</evidence>
<accession>A0A5R8XZ26</accession>
<keyword evidence="3" id="KW-0411">Iron-sulfur</keyword>
<keyword evidence="6" id="KW-1185">Reference proteome</keyword>
<dbReference type="Pfam" id="PF00384">
    <property type="entry name" value="Molybdopterin"/>
    <property type="match status" value="1"/>
</dbReference>
<evidence type="ECO:0000313" key="5">
    <source>
        <dbReference type="EMBL" id="TLP36983.1"/>
    </source>
</evidence>
<dbReference type="InterPro" id="IPR006656">
    <property type="entry name" value="Mopterin_OxRdtase"/>
</dbReference>